<organism evidence="2 3">
    <name type="scientific">Scylla paramamosain</name>
    <name type="common">Mud crab</name>
    <dbReference type="NCBI Taxonomy" id="85552"/>
    <lineage>
        <taxon>Eukaryota</taxon>
        <taxon>Metazoa</taxon>
        <taxon>Ecdysozoa</taxon>
        <taxon>Arthropoda</taxon>
        <taxon>Crustacea</taxon>
        <taxon>Multicrustacea</taxon>
        <taxon>Malacostraca</taxon>
        <taxon>Eumalacostraca</taxon>
        <taxon>Eucarida</taxon>
        <taxon>Decapoda</taxon>
        <taxon>Pleocyemata</taxon>
        <taxon>Brachyura</taxon>
        <taxon>Eubrachyura</taxon>
        <taxon>Portunoidea</taxon>
        <taxon>Portunidae</taxon>
        <taxon>Portuninae</taxon>
        <taxon>Scylla</taxon>
    </lineage>
</organism>
<evidence type="ECO:0000313" key="3">
    <source>
        <dbReference type="Proteomes" id="UP001487740"/>
    </source>
</evidence>
<dbReference type="AlphaFoldDB" id="A0AAW0U5D4"/>
<evidence type="ECO:0000256" key="1">
    <source>
        <dbReference type="SAM" id="MobiDB-lite"/>
    </source>
</evidence>
<protein>
    <submittedName>
        <fullName evidence="2">Uncharacterized protein</fullName>
    </submittedName>
</protein>
<keyword evidence="3" id="KW-1185">Reference proteome</keyword>
<comment type="caution">
    <text evidence="2">The sequence shown here is derived from an EMBL/GenBank/DDBJ whole genome shotgun (WGS) entry which is preliminary data.</text>
</comment>
<sequence length="245" mass="27039">GARGTPLSCGRRADTGGGRVVACSGVLSRVQMDVKSGRRAGQEGQGDPTTSTRSDALRPNLPFIFKAKLTLNSIASFRNWENIEAVRLKSAKTPGEGRGFPPLCFRETRANVAPLKFWRKENGSSTQATSRRRKVLQENVSRFVQKEKMLFGKLAVPLFRSNDETPPHETPAPLPPALPPLPVIWEDVPGIPHLPLLLKRYQWMARSKLYRQHVRVFILWASGSERGCGNGGTTFGLLKDIVAIS</sequence>
<feature type="non-terminal residue" evidence="2">
    <location>
        <position position="1"/>
    </location>
</feature>
<accession>A0AAW0U5D4</accession>
<name>A0AAW0U5D4_SCYPA</name>
<proteinExistence type="predicted"/>
<gene>
    <name evidence="2" type="ORF">O3P69_006631</name>
</gene>
<dbReference type="Proteomes" id="UP001487740">
    <property type="component" value="Unassembled WGS sequence"/>
</dbReference>
<dbReference type="EMBL" id="JARAKH010000019">
    <property type="protein sequence ID" value="KAK8394613.1"/>
    <property type="molecule type" value="Genomic_DNA"/>
</dbReference>
<feature type="region of interest" description="Disordered" evidence="1">
    <location>
        <begin position="33"/>
        <end position="56"/>
    </location>
</feature>
<evidence type="ECO:0000313" key="2">
    <source>
        <dbReference type="EMBL" id="KAK8394613.1"/>
    </source>
</evidence>
<reference evidence="2 3" key="1">
    <citation type="submission" date="2023-03" db="EMBL/GenBank/DDBJ databases">
        <title>High-quality genome of Scylla paramamosain provides insights in environmental adaptation.</title>
        <authorList>
            <person name="Zhang L."/>
        </authorList>
    </citation>
    <scope>NUCLEOTIDE SEQUENCE [LARGE SCALE GENOMIC DNA]</scope>
    <source>
        <strain evidence="2">LZ_2023a</strain>
        <tissue evidence="2">Muscle</tissue>
    </source>
</reference>